<dbReference type="PROSITE" id="PS50181">
    <property type="entry name" value="FBOX"/>
    <property type="match status" value="1"/>
</dbReference>
<reference evidence="3 4" key="1">
    <citation type="journal article" date="2020" name="ISME J.">
        <title>Uncovering the hidden diversity of litter-decomposition mechanisms in mushroom-forming fungi.</title>
        <authorList>
            <person name="Floudas D."/>
            <person name="Bentzer J."/>
            <person name="Ahren D."/>
            <person name="Johansson T."/>
            <person name="Persson P."/>
            <person name="Tunlid A."/>
        </authorList>
    </citation>
    <scope>NUCLEOTIDE SEQUENCE [LARGE SCALE GENOMIC DNA]</scope>
    <source>
        <strain evidence="3 4">CBS 175.51</strain>
    </source>
</reference>
<dbReference type="OrthoDB" id="2322499at2759"/>
<dbReference type="AlphaFoldDB" id="A0A8H5B682"/>
<evidence type="ECO:0000256" key="1">
    <source>
        <dbReference type="SAM" id="MobiDB-lite"/>
    </source>
</evidence>
<dbReference type="SUPFAM" id="SSF81383">
    <property type="entry name" value="F-box domain"/>
    <property type="match status" value="1"/>
</dbReference>
<sequence length="269" mass="31349">MKETEGNVDTDTPHEVKSLSIVGFRLREPHHSTANHKATPEMHEAVSKPSESQQAPGKRKNIKRRDLSRFLGTMPPELIFEVLMYLPPQDLVNMACTNKGIRRLLLSIPLLWERKREELEAPAPPPTFSNAKWVSFLTTKHCYTCGVCNVRPDYYLLKYFCVKCRAAYLINDIKVKSMFPGLSEEVLRYIPYTQMNAQFKHNETRLYYSQDVESMKFRWNWYLEDIEAGKEGAKEVFDSFKKERAALVRDMQEVSNSAHRFLDGFNMRT</sequence>
<dbReference type="Pfam" id="PF12937">
    <property type="entry name" value="F-box-like"/>
    <property type="match status" value="1"/>
</dbReference>
<feature type="region of interest" description="Disordered" evidence="1">
    <location>
        <begin position="32"/>
        <end position="66"/>
    </location>
</feature>
<proteinExistence type="predicted"/>
<evidence type="ECO:0000313" key="3">
    <source>
        <dbReference type="EMBL" id="KAF5317328.1"/>
    </source>
</evidence>
<feature type="domain" description="F-box" evidence="2">
    <location>
        <begin position="68"/>
        <end position="115"/>
    </location>
</feature>
<dbReference type="EMBL" id="JAACJK010000219">
    <property type="protein sequence ID" value="KAF5317328.1"/>
    <property type="molecule type" value="Genomic_DNA"/>
</dbReference>
<accession>A0A8H5B682</accession>
<gene>
    <name evidence="3" type="ORF">D9611_003579</name>
</gene>
<organism evidence="3 4">
    <name type="scientific">Ephemerocybe angulata</name>
    <dbReference type="NCBI Taxonomy" id="980116"/>
    <lineage>
        <taxon>Eukaryota</taxon>
        <taxon>Fungi</taxon>
        <taxon>Dikarya</taxon>
        <taxon>Basidiomycota</taxon>
        <taxon>Agaricomycotina</taxon>
        <taxon>Agaricomycetes</taxon>
        <taxon>Agaricomycetidae</taxon>
        <taxon>Agaricales</taxon>
        <taxon>Agaricineae</taxon>
        <taxon>Psathyrellaceae</taxon>
        <taxon>Ephemerocybe</taxon>
    </lineage>
</organism>
<dbReference type="InterPro" id="IPR036047">
    <property type="entry name" value="F-box-like_dom_sf"/>
</dbReference>
<dbReference type="CDD" id="cd09917">
    <property type="entry name" value="F-box_SF"/>
    <property type="match status" value="1"/>
</dbReference>
<name>A0A8H5B682_9AGAR</name>
<dbReference type="Gene3D" id="1.20.1280.50">
    <property type="match status" value="1"/>
</dbReference>
<evidence type="ECO:0000313" key="4">
    <source>
        <dbReference type="Proteomes" id="UP000541558"/>
    </source>
</evidence>
<evidence type="ECO:0000259" key="2">
    <source>
        <dbReference type="PROSITE" id="PS50181"/>
    </source>
</evidence>
<keyword evidence="4" id="KW-1185">Reference proteome</keyword>
<comment type="caution">
    <text evidence="3">The sequence shown here is derived from an EMBL/GenBank/DDBJ whole genome shotgun (WGS) entry which is preliminary data.</text>
</comment>
<protein>
    <recommendedName>
        <fullName evidence="2">F-box domain-containing protein</fullName>
    </recommendedName>
</protein>
<dbReference type="Proteomes" id="UP000541558">
    <property type="component" value="Unassembled WGS sequence"/>
</dbReference>
<dbReference type="SMART" id="SM00256">
    <property type="entry name" value="FBOX"/>
    <property type="match status" value="1"/>
</dbReference>
<dbReference type="InterPro" id="IPR001810">
    <property type="entry name" value="F-box_dom"/>
</dbReference>